<keyword evidence="3" id="KW-1185">Reference proteome</keyword>
<comment type="caution">
    <text evidence="2">The sequence shown here is derived from an EMBL/GenBank/DDBJ whole genome shotgun (WGS) entry which is preliminary data.</text>
</comment>
<organism evidence="2 3">
    <name type="scientific">Vespula germanica</name>
    <name type="common">German yellow jacket</name>
    <name type="synonym">Paravespula germanica</name>
    <dbReference type="NCBI Taxonomy" id="30212"/>
    <lineage>
        <taxon>Eukaryota</taxon>
        <taxon>Metazoa</taxon>
        <taxon>Ecdysozoa</taxon>
        <taxon>Arthropoda</taxon>
        <taxon>Hexapoda</taxon>
        <taxon>Insecta</taxon>
        <taxon>Pterygota</taxon>
        <taxon>Neoptera</taxon>
        <taxon>Endopterygota</taxon>
        <taxon>Hymenoptera</taxon>
        <taxon>Apocrita</taxon>
        <taxon>Aculeata</taxon>
        <taxon>Vespoidea</taxon>
        <taxon>Vespidae</taxon>
        <taxon>Vespinae</taxon>
        <taxon>Vespula</taxon>
    </lineage>
</organism>
<evidence type="ECO:0000313" key="2">
    <source>
        <dbReference type="EMBL" id="KAF7393440.1"/>
    </source>
</evidence>
<feature type="region of interest" description="Disordered" evidence="1">
    <location>
        <begin position="25"/>
        <end position="62"/>
    </location>
</feature>
<dbReference type="EMBL" id="JACSDZ010000010">
    <property type="protein sequence ID" value="KAF7393440.1"/>
    <property type="molecule type" value="Genomic_DNA"/>
</dbReference>
<evidence type="ECO:0000256" key="1">
    <source>
        <dbReference type="SAM" id="MobiDB-lite"/>
    </source>
</evidence>
<sequence length="159" mass="17742">MKGDICANPGPGVYAEWVAVGDETKTSEKANASFQPVARDKSRRGQEGRFLDGGEEEECPGESSLIPGWRLRVACTFHPATPTSSSFQVPSTAFFLRDKRSGLCSYNDNLFVALENLETSMVDPDQTTKPLTSSRKNPDYTRINRRETYLSRDYNSYKA</sequence>
<name>A0A834N2J7_VESGE</name>
<evidence type="ECO:0000313" key="3">
    <source>
        <dbReference type="Proteomes" id="UP000617340"/>
    </source>
</evidence>
<feature type="compositionally biased region" description="Basic and acidic residues" evidence="1">
    <location>
        <begin position="38"/>
        <end position="52"/>
    </location>
</feature>
<proteinExistence type="predicted"/>
<reference evidence="2" key="1">
    <citation type="journal article" date="2020" name="G3 (Bethesda)">
        <title>High-Quality Assemblies for Three Invasive Social Wasps from the &lt;i&gt;Vespula&lt;/i&gt; Genus.</title>
        <authorList>
            <person name="Harrop T.W.R."/>
            <person name="Guhlin J."/>
            <person name="McLaughlin G.M."/>
            <person name="Permina E."/>
            <person name="Stockwell P."/>
            <person name="Gilligan J."/>
            <person name="Le Lec M.F."/>
            <person name="Gruber M.A.M."/>
            <person name="Quinn O."/>
            <person name="Lovegrove M."/>
            <person name="Duncan E.J."/>
            <person name="Remnant E.J."/>
            <person name="Van Eeckhoven J."/>
            <person name="Graham B."/>
            <person name="Knapp R.A."/>
            <person name="Langford K.W."/>
            <person name="Kronenberg Z."/>
            <person name="Press M.O."/>
            <person name="Eacker S.M."/>
            <person name="Wilson-Rankin E.E."/>
            <person name="Purcell J."/>
            <person name="Lester P.J."/>
            <person name="Dearden P.K."/>
        </authorList>
    </citation>
    <scope>NUCLEOTIDE SEQUENCE</scope>
    <source>
        <strain evidence="2">Linc-1</strain>
    </source>
</reference>
<protein>
    <submittedName>
        <fullName evidence="2">Uncharacterized protein</fullName>
    </submittedName>
</protein>
<dbReference type="AlphaFoldDB" id="A0A834N2J7"/>
<dbReference type="Proteomes" id="UP000617340">
    <property type="component" value="Unassembled WGS sequence"/>
</dbReference>
<accession>A0A834N2J7</accession>
<gene>
    <name evidence="2" type="ORF">HZH68_010259</name>
</gene>